<keyword evidence="3" id="KW-1185">Reference proteome</keyword>
<dbReference type="Proteomes" id="UP000729402">
    <property type="component" value="Unassembled WGS sequence"/>
</dbReference>
<sequence length="176" mass="18919">MRGRTQGCVGSQGQRWSGGSSKPAMESCDAGVEGRGGSRLWAEGLGPEGGSAEPCDAGVEGRGGSMSWAEGLGARGRRCSGSVVEHCDVNDGGVWVKQRRGAQLSPNEDEVHKREERNIRQREYHARRKVEETNSQREGPILGEANETLYDNALFEPTHPTIDDEGPSARPPGFEG</sequence>
<gene>
    <name evidence="2" type="ORF">GUJ93_ZPchr0004g39629</name>
</gene>
<accession>A0A8J5VNL6</accession>
<name>A0A8J5VNL6_ZIZPA</name>
<evidence type="ECO:0000313" key="3">
    <source>
        <dbReference type="Proteomes" id="UP000729402"/>
    </source>
</evidence>
<feature type="compositionally biased region" description="Basic and acidic residues" evidence="1">
    <location>
        <begin position="109"/>
        <end position="135"/>
    </location>
</feature>
<reference evidence="2" key="2">
    <citation type="submission" date="2021-02" db="EMBL/GenBank/DDBJ databases">
        <authorList>
            <person name="Kimball J.A."/>
            <person name="Haas M.W."/>
            <person name="Macchietto M."/>
            <person name="Kono T."/>
            <person name="Duquette J."/>
            <person name="Shao M."/>
        </authorList>
    </citation>
    <scope>NUCLEOTIDE SEQUENCE</scope>
    <source>
        <tissue evidence="2">Fresh leaf tissue</tissue>
    </source>
</reference>
<feature type="region of interest" description="Disordered" evidence="1">
    <location>
        <begin position="1"/>
        <end position="53"/>
    </location>
</feature>
<comment type="caution">
    <text evidence="2">The sequence shown here is derived from an EMBL/GenBank/DDBJ whole genome shotgun (WGS) entry which is preliminary data.</text>
</comment>
<dbReference type="EMBL" id="JAAALK010000285">
    <property type="protein sequence ID" value="KAG8065071.1"/>
    <property type="molecule type" value="Genomic_DNA"/>
</dbReference>
<dbReference type="AlphaFoldDB" id="A0A8J5VNL6"/>
<feature type="region of interest" description="Disordered" evidence="1">
    <location>
        <begin position="155"/>
        <end position="176"/>
    </location>
</feature>
<proteinExistence type="predicted"/>
<organism evidence="2 3">
    <name type="scientific">Zizania palustris</name>
    <name type="common">Northern wild rice</name>
    <dbReference type="NCBI Taxonomy" id="103762"/>
    <lineage>
        <taxon>Eukaryota</taxon>
        <taxon>Viridiplantae</taxon>
        <taxon>Streptophyta</taxon>
        <taxon>Embryophyta</taxon>
        <taxon>Tracheophyta</taxon>
        <taxon>Spermatophyta</taxon>
        <taxon>Magnoliopsida</taxon>
        <taxon>Liliopsida</taxon>
        <taxon>Poales</taxon>
        <taxon>Poaceae</taxon>
        <taxon>BOP clade</taxon>
        <taxon>Oryzoideae</taxon>
        <taxon>Oryzeae</taxon>
        <taxon>Zizaniinae</taxon>
        <taxon>Zizania</taxon>
    </lineage>
</organism>
<evidence type="ECO:0000256" key="1">
    <source>
        <dbReference type="SAM" id="MobiDB-lite"/>
    </source>
</evidence>
<feature type="compositionally biased region" description="Low complexity" evidence="1">
    <location>
        <begin position="11"/>
        <end position="21"/>
    </location>
</feature>
<evidence type="ECO:0000313" key="2">
    <source>
        <dbReference type="EMBL" id="KAG8065071.1"/>
    </source>
</evidence>
<protein>
    <submittedName>
        <fullName evidence="2">Uncharacterized protein</fullName>
    </submittedName>
</protein>
<reference evidence="2" key="1">
    <citation type="journal article" date="2021" name="bioRxiv">
        <title>Whole Genome Assembly and Annotation of Northern Wild Rice, Zizania palustris L., Supports a Whole Genome Duplication in the Zizania Genus.</title>
        <authorList>
            <person name="Haas M."/>
            <person name="Kono T."/>
            <person name="Macchietto M."/>
            <person name="Millas R."/>
            <person name="McGilp L."/>
            <person name="Shao M."/>
            <person name="Duquette J."/>
            <person name="Hirsch C.N."/>
            <person name="Kimball J."/>
        </authorList>
    </citation>
    <scope>NUCLEOTIDE SEQUENCE</scope>
    <source>
        <tissue evidence="2">Fresh leaf tissue</tissue>
    </source>
</reference>
<feature type="region of interest" description="Disordered" evidence="1">
    <location>
        <begin position="98"/>
        <end position="143"/>
    </location>
</feature>